<dbReference type="GO" id="GO:0016747">
    <property type="term" value="F:acyltransferase activity, transferring groups other than amino-acyl groups"/>
    <property type="evidence" value="ECO:0007669"/>
    <property type="project" value="UniProtKB-ARBA"/>
</dbReference>
<dbReference type="InterPro" id="IPR023213">
    <property type="entry name" value="CAT-like_dom_sf"/>
</dbReference>
<sequence>MFKDSFHAFYHSTHETFTLTLLAVRVTLFPNSGICMGTTTSHAAVDGMAIGHFLRSWASFCSHLGGDTSLPHDYLLPTFDRSTITDPYGIKVSYLKDLKRFNISQQSFSVPSTPTDQNDKVVATFVMDLVKIEKLKKWVSRGILEKNKKDPTFNLTTLVVTCAHVWVCLVQALGGDDTLETAKEHFIVAVDCRTRLDPALPQHILKIGEGTDLEVEISSYSKSCIHVLQVETFELYCRGRRARGKEKGEALRLMARSLRLQRVGRLRFPWMSCSVWRTGRDALREERGVGFYGKNGAVLRFLKGIFLGVEEQKAELKKRVMQLEKDLAKERVDLAQ</sequence>
<reference evidence="4 5" key="1">
    <citation type="journal article" date="2020" name="IScience">
        <title>Genome Sequencing of the Endangered Kingdonia uniflora (Circaeasteraceae, Ranunculales) Reveals Potential Mechanisms of Evolutionary Specialization.</title>
        <authorList>
            <person name="Sun Y."/>
            <person name="Deng T."/>
            <person name="Zhang A."/>
            <person name="Moore M.J."/>
            <person name="Landis J.B."/>
            <person name="Lin N."/>
            <person name="Zhang H."/>
            <person name="Zhang X."/>
            <person name="Huang J."/>
            <person name="Zhang X."/>
            <person name="Sun H."/>
            <person name="Wang H."/>
        </authorList>
    </citation>
    <scope>NUCLEOTIDE SEQUENCE [LARGE SCALE GENOMIC DNA]</scope>
    <source>
        <strain evidence="4">TB1705</strain>
        <tissue evidence="4">Leaf</tissue>
    </source>
</reference>
<gene>
    <name evidence="4" type="ORF">GIB67_011112</name>
</gene>
<keyword evidence="3" id="KW-0175">Coiled coil</keyword>
<dbReference type="PANTHER" id="PTHR31625">
    <property type="match status" value="1"/>
</dbReference>
<keyword evidence="2" id="KW-0012">Acyltransferase</keyword>
<comment type="caution">
    <text evidence="4">The sequence shown here is derived from an EMBL/GenBank/DDBJ whole genome shotgun (WGS) entry which is preliminary data.</text>
</comment>
<proteinExistence type="predicted"/>
<evidence type="ECO:0008006" key="6">
    <source>
        <dbReference type="Google" id="ProtNLM"/>
    </source>
</evidence>
<protein>
    <recommendedName>
        <fullName evidence="6">Anthocyanin acyltransferase</fullName>
    </recommendedName>
</protein>
<accession>A0A7J7PAD6</accession>
<keyword evidence="1" id="KW-0808">Transferase</keyword>
<dbReference type="InterPro" id="IPR051504">
    <property type="entry name" value="Plant_metabolite_acyltrans"/>
</dbReference>
<evidence type="ECO:0000256" key="2">
    <source>
        <dbReference type="ARBA" id="ARBA00023315"/>
    </source>
</evidence>
<evidence type="ECO:0000256" key="1">
    <source>
        <dbReference type="ARBA" id="ARBA00022679"/>
    </source>
</evidence>
<name>A0A7J7PAD6_9MAGN</name>
<dbReference type="Pfam" id="PF02458">
    <property type="entry name" value="Transferase"/>
    <property type="match status" value="1"/>
</dbReference>
<dbReference type="Proteomes" id="UP000541444">
    <property type="component" value="Unassembled WGS sequence"/>
</dbReference>
<dbReference type="AlphaFoldDB" id="A0A7J7PAD6"/>
<feature type="coiled-coil region" evidence="3">
    <location>
        <begin position="306"/>
        <end position="333"/>
    </location>
</feature>
<dbReference type="EMBL" id="JACGCM010000115">
    <property type="protein sequence ID" value="KAF6176323.1"/>
    <property type="molecule type" value="Genomic_DNA"/>
</dbReference>
<keyword evidence="5" id="KW-1185">Reference proteome</keyword>
<evidence type="ECO:0000313" key="5">
    <source>
        <dbReference type="Proteomes" id="UP000541444"/>
    </source>
</evidence>
<evidence type="ECO:0000256" key="3">
    <source>
        <dbReference type="SAM" id="Coils"/>
    </source>
</evidence>
<dbReference type="Gene3D" id="3.30.559.10">
    <property type="entry name" value="Chloramphenicol acetyltransferase-like domain"/>
    <property type="match status" value="2"/>
</dbReference>
<organism evidence="4 5">
    <name type="scientific">Kingdonia uniflora</name>
    <dbReference type="NCBI Taxonomy" id="39325"/>
    <lineage>
        <taxon>Eukaryota</taxon>
        <taxon>Viridiplantae</taxon>
        <taxon>Streptophyta</taxon>
        <taxon>Embryophyta</taxon>
        <taxon>Tracheophyta</taxon>
        <taxon>Spermatophyta</taxon>
        <taxon>Magnoliopsida</taxon>
        <taxon>Ranunculales</taxon>
        <taxon>Circaeasteraceae</taxon>
        <taxon>Kingdonia</taxon>
    </lineage>
</organism>
<evidence type="ECO:0000313" key="4">
    <source>
        <dbReference type="EMBL" id="KAF6176323.1"/>
    </source>
</evidence>